<dbReference type="SUPFAM" id="SSF53098">
    <property type="entry name" value="Ribonuclease H-like"/>
    <property type="match status" value="1"/>
</dbReference>
<sequence>MLEQIKAYDVRLVVAGLPKNMDGTVGFQARKVLDFIEELKKVWDGEVLTWDERLTTVSAHMVMAQKKTKINQRKNDVDKIAACFILQGFLDSIEFKKRKEQDQSR</sequence>
<evidence type="ECO:0000313" key="1">
    <source>
        <dbReference type="EMBL" id="MPN63594.1"/>
    </source>
</evidence>
<dbReference type="AlphaFoldDB" id="A0A645JV04"/>
<dbReference type="CDD" id="cd16964">
    <property type="entry name" value="YqgF"/>
    <property type="match status" value="1"/>
</dbReference>
<proteinExistence type="predicted"/>
<dbReference type="GO" id="GO:0016787">
    <property type="term" value="F:hydrolase activity"/>
    <property type="evidence" value="ECO:0007669"/>
    <property type="project" value="UniProtKB-KW"/>
</dbReference>
<dbReference type="InterPro" id="IPR037027">
    <property type="entry name" value="YqgF/RNaseH-like_dom_sf"/>
</dbReference>
<dbReference type="NCBIfam" id="TIGR00250">
    <property type="entry name" value="RNAse_H_YqgF"/>
    <property type="match status" value="1"/>
</dbReference>
<dbReference type="Gene3D" id="3.30.420.140">
    <property type="entry name" value="YqgF/RNase H-like domain"/>
    <property type="match status" value="1"/>
</dbReference>
<gene>
    <name evidence="1" type="primary">yrrK_34</name>
    <name evidence="1" type="ORF">SDC9_211358</name>
</gene>
<dbReference type="PANTHER" id="PTHR33317">
    <property type="entry name" value="POLYNUCLEOTIDYL TRANSFERASE, RIBONUCLEASE H-LIKE SUPERFAMILY PROTEIN"/>
    <property type="match status" value="1"/>
</dbReference>
<dbReference type="InterPro" id="IPR012337">
    <property type="entry name" value="RNaseH-like_sf"/>
</dbReference>
<dbReference type="GO" id="GO:0005829">
    <property type="term" value="C:cytosol"/>
    <property type="evidence" value="ECO:0007669"/>
    <property type="project" value="TreeGrafter"/>
</dbReference>
<dbReference type="PANTHER" id="PTHR33317:SF4">
    <property type="entry name" value="POLYNUCLEOTIDYL TRANSFERASE, RIBONUCLEASE H-LIKE SUPERFAMILY PROTEIN"/>
    <property type="match status" value="1"/>
</dbReference>
<name>A0A645JV04_9ZZZZ</name>
<accession>A0A645JV04</accession>
<keyword evidence="1" id="KW-0378">Hydrolase</keyword>
<reference evidence="1" key="1">
    <citation type="submission" date="2019-08" db="EMBL/GenBank/DDBJ databases">
        <authorList>
            <person name="Kucharzyk K."/>
            <person name="Murdoch R.W."/>
            <person name="Higgins S."/>
            <person name="Loffler F."/>
        </authorList>
    </citation>
    <scope>NUCLEOTIDE SEQUENCE</scope>
</reference>
<protein>
    <submittedName>
        <fullName evidence="1">Putative pre-16S rRNA nuclease</fullName>
        <ecNumber evidence="1">3.1.-.-</ecNumber>
    </submittedName>
</protein>
<organism evidence="1">
    <name type="scientific">bioreactor metagenome</name>
    <dbReference type="NCBI Taxonomy" id="1076179"/>
    <lineage>
        <taxon>unclassified sequences</taxon>
        <taxon>metagenomes</taxon>
        <taxon>ecological metagenomes</taxon>
    </lineage>
</organism>
<dbReference type="InterPro" id="IPR005227">
    <property type="entry name" value="YqgF"/>
</dbReference>
<dbReference type="Pfam" id="PF03652">
    <property type="entry name" value="RuvX"/>
    <property type="match status" value="1"/>
</dbReference>
<dbReference type="EC" id="3.1.-.-" evidence="1"/>
<comment type="caution">
    <text evidence="1">The sequence shown here is derived from an EMBL/GenBank/DDBJ whole genome shotgun (WGS) entry which is preliminary data.</text>
</comment>
<dbReference type="EMBL" id="VSSQ01143248">
    <property type="protein sequence ID" value="MPN63594.1"/>
    <property type="molecule type" value="Genomic_DNA"/>
</dbReference>
<dbReference type="GO" id="GO:0000967">
    <property type="term" value="P:rRNA 5'-end processing"/>
    <property type="evidence" value="ECO:0007669"/>
    <property type="project" value="TreeGrafter"/>
</dbReference>